<comment type="caution">
    <text evidence="2">The sequence shown here is derived from an EMBL/GenBank/DDBJ whole genome shotgun (WGS) entry which is preliminary data.</text>
</comment>
<evidence type="ECO:0000256" key="1">
    <source>
        <dbReference type="SAM" id="Phobius"/>
    </source>
</evidence>
<feature type="transmembrane region" description="Helical" evidence="1">
    <location>
        <begin position="79"/>
        <end position="99"/>
    </location>
</feature>
<feature type="transmembrane region" description="Helical" evidence="1">
    <location>
        <begin position="158"/>
        <end position="177"/>
    </location>
</feature>
<feature type="transmembrane region" description="Helical" evidence="1">
    <location>
        <begin position="215"/>
        <end position="238"/>
    </location>
</feature>
<organism evidence="2 3">
    <name type="scientific">Multifurca ochricompacta</name>
    <dbReference type="NCBI Taxonomy" id="376703"/>
    <lineage>
        <taxon>Eukaryota</taxon>
        <taxon>Fungi</taxon>
        <taxon>Dikarya</taxon>
        <taxon>Basidiomycota</taxon>
        <taxon>Agaricomycotina</taxon>
        <taxon>Agaricomycetes</taxon>
        <taxon>Russulales</taxon>
        <taxon>Russulaceae</taxon>
        <taxon>Multifurca</taxon>
    </lineage>
</organism>
<protein>
    <submittedName>
        <fullName evidence="2">Uncharacterized protein</fullName>
    </submittedName>
</protein>
<dbReference type="EMBL" id="WTXG01000003">
    <property type="protein sequence ID" value="KAI0306754.1"/>
    <property type="molecule type" value="Genomic_DNA"/>
</dbReference>
<gene>
    <name evidence="2" type="ORF">B0F90DRAFT_1814595</name>
</gene>
<reference evidence="2" key="1">
    <citation type="journal article" date="2022" name="New Phytol.">
        <title>Evolutionary transition to the ectomycorrhizal habit in the genomes of a hyperdiverse lineage of mushroom-forming fungi.</title>
        <authorList>
            <person name="Looney B."/>
            <person name="Miyauchi S."/>
            <person name="Morin E."/>
            <person name="Drula E."/>
            <person name="Courty P.E."/>
            <person name="Kohler A."/>
            <person name="Kuo A."/>
            <person name="LaButti K."/>
            <person name="Pangilinan J."/>
            <person name="Lipzen A."/>
            <person name="Riley R."/>
            <person name="Andreopoulos W."/>
            <person name="He G."/>
            <person name="Johnson J."/>
            <person name="Nolan M."/>
            <person name="Tritt A."/>
            <person name="Barry K.W."/>
            <person name="Grigoriev I.V."/>
            <person name="Nagy L.G."/>
            <person name="Hibbett D."/>
            <person name="Henrissat B."/>
            <person name="Matheny P.B."/>
            <person name="Labbe J."/>
            <person name="Martin F.M."/>
        </authorList>
    </citation>
    <scope>NUCLEOTIDE SEQUENCE</scope>
    <source>
        <strain evidence="2">BPL690</strain>
    </source>
</reference>
<name>A0AAD4MCU4_9AGAM</name>
<evidence type="ECO:0000313" key="3">
    <source>
        <dbReference type="Proteomes" id="UP001203297"/>
    </source>
</evidence>
<keyword evidence="3" id="KW-1185">Reference proteome</keyword>
<accession>A0AAD4MCU4</accession>
<feature type="transmembrane region" description="Helical" evidence="1">
    <location>
        <begin position="111"/>
        <end position="138"/>
    </location>
</feature>
<feature type="transmembrane region" description="Helical" evidence="1">
    <location>
        <begin position="297"/>
        <end position="323"/>
    </location>
</feature>
<proteinExistence type="predicted"/>
<dbReference type="AlphaFoldDB" id="A0AAD4MCU4"/>
<feature type="transmembrane region" description="Helical" evidence="1">
    <location>
        <begin position="52"/>
        <end position="73"/>
    </location>
</feature>
<dbReference type="Proteomes" id="UP001203297">
    <property type="component" value="Unassembled WGS sequence"/>
</dbReference>
<sequence length="339" mass="37568">MSVLDIYTLVPVLLFTSTAYSAHHFLISHLIKSGGLALLQAQCPPNPGPYNIQYIGFGPIDSLLCLLITFFQSNFDPETFIFNANFMASWSTLIALTFVEAVRSRRSTVLAFPVILGLFYQTQGAGVIFPLFWLALILSGHTRMERVAARIDQANAEATLFAVLIGFAVPSALLLILQDPVVTALWQFFPIWMWAAQIGHLFFRPSSRFYTSGYWTVQATFALTFTLSAISHIAAICTTRENLALLKRLYVPPILPLDPEMADLQLITRAFLQWDSIFTFGSSLVGTLWFATNVKQAALVALWNAIATVAVGPGAAVSGVLIWREWRLNGVSDVTKKKR</sequence>
<evidence type="ECO:0000313" key="2">
    <source>
        <dbReference type="EMBL" id="KAI0306754.1"/>
    </source>
</evidence>
<keyword evidence="1" id="KW-0472">Membrane</keyword>
<keyword evidence="1" id="KW-1133">Transmembrane helix</keyword>
<keyword evidence="1" id="KW-0812">Transmembrane</keyword>
<feature type="transmembrane region" description="Helical" evidence="1">
    <location>
        <begin position="6"/>
        <end position="31"/>
    </location>
</feature>
<feature type="transmembrane region" description="Helical" evidence="1">
    <location>
        <begin position="271"/>
        <end position="291"/>
    </location>
</feature>